<sequence length="60" mass="6579">MCTRFSTYIVGHFPDMTSRFRKTAGDAVAILRARDSRRAMALPVATTTNTLNTAKASDDV</sequence>
<evidence type="ECO:0000313" key="1">
    <source>
        <dbReference type="EMBL" id="KLU21440.1"/>
    </source>
</evidence>
<dbReference type="PATRIC" id="fig|908627.4.peg.8043"/>
<proteinExistence type="predicted"/>
<keyword evidence="2" id="KW-1185">Reference proteome</keyword>
<reference evidence="1 2" key="1">
    <citation type="journal article" date="2015" name="Genome Announc.">
        <title>Draft Genome Sequence of Burkholderia sp. Strain PML1(12), an Ectomycorrhizosphere-Inhabiting Bacterium with Effective Mineral-Weathering Ability.</title>
        <authorList>
            <person name="Uroz S."/>
            <person name="Oger P."/>
        </authorList>
    </citation>
    <scope>NUCLEOTIDE SEQUENCE [LARGE SCALE GENOMIC DNA]</scope>
    <source>
        <strain evidence="2">PML1(12)</strain>
    </source>
</reference>
<gene>
    <name evidence="1" type="ORF">EOS_35960</name>
</gene>
<evidence type="ECO:0000313" key="2">
    <source>
        <dbReference type="Proteomes" id="UP000035963"/>
    </source>
</evidence>
<name>A0A0J1CL02_9BURK</name>
<dbReference type="EMBL" id="AEJF01000219">
    <property type="protein sequence ID" value="KLU21440.1"/>
    <property type="molecule type" value="Genomic_DNA"/>
</dbReference>
<dbReference type="Proteomes" id="UP000035963">
    <property type="component" value="Unassembled WGS sequence"/>
</dbReference>
<dbReference type="AlphaFoldDB" id="A0A0J1CL02"/>
<comment type="caution">
    <text evidence="1">The sequence shown here is derived from an EMBL/GenBank/DDBJ whole genome shotgun (WGS) entry which is preliminary data.</text>
</comment>
<protein>
    <submittedName>
        <fullName evidence="1">Uncharacterized protein</fullName>
    </submittedName>
</protein>
<accession>A0A0J1CL02</accession>
<organism evidence="1 2">
    <name type="scientific">Caballeronia mineralivorans PML1(12)</name>
    <dbReference type="NCBI Taxonomy" id="908627"/>
    <lineage>
        <taxon>Bacteria</taxon>
        <taxon>Pseudomonadati</taxon>
        <taxon>Pseudomonadota</taxon>
        <taxon>Betaproteobacteria</taxon>
        <taxon>Burkholderiales</taxon>
        <taxon>Burkholderiaceae</taxon>
        <taxon>Caballeronia</taxon>
    </lineage>
</organism>